<dbReference type="EMBL" id="CM000843">
    <property type="protein sequence ID" value="KRH35312.1"/>
    <property type="molecule type" value="Genomic_DNA"/>
</dbReference>
<reference evidence="3" key="2">
    <citation type="submission" date="2018-02" db="UniProtKB">
        <authorList>
            <consortium name="EnsemblPlants"/>
        </authorList>
    </citation>
    <scope>IDENTIFICATION</scope>
    <source>
        <strain evidence="3">Williams 82</strain>
    </source>
</reference>
<sequence>MEMLYSLPTTLPSSLFATSLTHSPSPPQELCQHQKNTTPSIRSLLSSTSFASTTTTFGSSGSGASHMSSPNRVTHPSDEWGEVGNAL</sequence>
<gene>
    <name evidence="2" type="ORF">GLYMA_10G235800</name>
</gene>
<evidence type="ECO:0000256" key="1">
    <source>
        <dbReference type="SAM" id="MobiDB-lite"/>
    </source>
</evidence>
<accession>A0A0R0HXY9</accession>
<feature type="compositionally biased region" description="Low complexity" evidence="1">
    <location>
        <begin position="52"/>
        <end position="69"/>
    </location>
</feature>
<dbReference type="InParanoid" id="A0A0R0HXY9"/>
<evidence type="ECO:0000313" key="3">
    <source>
        <dbReference type="EnsemblPlants" id="KRH35312"/>
    </source>
</evidence>
<proteinExistence type="predicted"/>
<dbReference type="AlphaFoldDB" id="A0A0R0HXY9"/>
<reference evidence="2 3" key="1">
    <citation type="journal article" date="2010" name="Nature">
        <title>Genome sequence of the palaeopolyploid soybean.</title>
        <authorList>
            <person name="Schmutz J."/>
            <person name="Cannon S.B."/>
            <person name="Schlueter J."/>
            <person name="Ma J."/>
            <person name="Mitros T."/>
            <person name="Nelson W."/>
            <person name="Hyten D.L."/>
            <person name="Song Q."/>
            <person name="Thelen J.J."/>
            <person name="Cheng J."/>
            <person name="Xu D."/>
            <person name="Hellsten U."/>
            <person name="May G.D."/>
            <person name="Yu Y."/>
            <person name="Sakurai T."/>
            <person name="Umezawa T."/>
            <person name="Bhattacharyya M.K."/>
            <person name="Sandhu D."/>
            <person name="Valliyodan B."/>
            <person name="Lindquist E."/>
            <person name="Peto M."/>
            <person name="Grant D."/>
            <person name="Shu S."/>
            <person name="Goodstein D."/>
            <person name="Barry K."/>
            <person name="Futrell-Griggs M."/>
            <person name="Abernathy B."/>
            <person name="Du J."/>
            <person name="Tian Z."/>
            <person name="Zhu L."/>
            <person name="Gill N."/>
            <person name="Joshi T."/>
            <person name="Libault M."/>
            <person name="Sethuraman A."/>
            <person name="Zhang X.-C."/>
            <person name="Shinozaki K."/>
            <person name="Nguyen H.T."/>
            <person name="Wing R.A."/>
            <person name="Cregan P."/>
            <person name="Specht J."/>
            <person name="Grimwood J."/>
            <person name="Rokhsar D."/>
            <person name="Stacey G."/>
            <person name="Shoemaker R.C."/>
            <person name="Jackson S.A."/>
        </authorList>
    </citation>
    <scope>NUCLEOTIDE SEQUENCE [LARGE SCALE GENOMIC DNA]</scope>
    <source>
        <strain evidence="3">cv. Williams 82</strain>
        <tissue evidence="2">Callus</tissue>
    </source>
</reference>
<dbReference type="EnsemblPlants" id="KRH35312">
    <property type="protein sequence ID" value="KRH35312"/>
    <property type="gene ID" value="GLYMA_10G235800"/>
</dbReference>
<dbReference type="Gramene" id="KRH35312">
    <property type="protein sequence ID" value="KRH35312"/>
    <property type="gene ID" value="GLYMA_10G235800"/>
</dbReference>
<organism evidence="2">
    <name type="scientific">Glycine max</name>
    <name type="common">Soybean</name>
    <name type="synonym">Glycine hispida</name>
    <dbReference type="NCBI Taxonomy" id="3847"/>
    <lineage>
        <taxon>Eukaryota</taxon>
        <taxon>Viridiplantae</taxon>
        <taxon>Streptophyta</taxon>
        <taxon>Embryophyta</taxon>
        <taxon>Tracheophyta</taxon>
        <taxon>Spermatophyta</taxon>
        <taxon>Magnoliopsida</taxon>
        <taxon>eudicotyledons</taxon>
        <taxon>Gunneridae</taxon>
        <taxon>Pentapetalae</taxon>
        <taxon>rosids</taxon>
        <taxon>fabids</taxon>
        <taxon>Fabales</taxon>
        <taxon>Fabaceae</taxon>
        <taxon>Papilionoideae</taxon>
        <taxon>50 kb inversion clade</taxon>
        <taxon>NPAAA clade</taxon>
        <taxon>indigoferoid/millettioid clade</taxon>
        <taxon>Phaseoleae</taxon>
        <taxon>Glycine</taxon>
        <taxon>Glycine subgen. Soja</taxon>
    </lineage>
</organism>
<reference evidence="2" key="3">
    <citation type="submission" date="2018-07" db="EMBL/GenBank/DDBJ databases">
        <title>WGS assembly of Glycine max.</title>
        <authorList>
            <person name="Schmutz J."/>
            <person name="Cannon S."/>
            <person name="Schlueter J."/>
            <person name="Ma J."/>
            <person name="Mitros T."/>
            <person name="Nelson W."/>
            <person name="Hyten D."/>
            <person name="Song Q."/>
            <person name="Thelen J."/>
            <person name="Cheng J."/>
            <person name="Xu D."/>
            <person name="Hellsten U."/>
            <person name="May G."/>
            <person name="Yu Y."/>
            <person name="Sakurai T."/>
            <person name="Umezawa T."/>
            <person name="Bhattacharyya M."/>
            <person name="Sandhu D."/>
            <person name="Valliyodan B."/>
            <person name="Lindquist E."/>
            <person name="Peto M."/>
            <person name="Grant D."/>
            <person name="Shu S."/>
            <person name="Goodstein D."/>
            <person name="Barry K."/>
            <person name="Futrell-Griggs M."/>
            <person name="Abernathy B."/>
            <person name="Du J."/>
            <person name="Tian Z."/>
            <person name="Zhu L."/>
            <person name="Gill N."/>
            <person name="Joshi T."/>
            <person name="Libault M."/>
            <person name="Sethuraman A."/>
            <person name="Zhang X."/>
            <person name="Shinozaki K."/>
            <person name="Nguyen H."/>
            <person name="Wing R."/>
            <person name="Cregan P."/>
            <person name="Specht J."/>
            <person name="Grimwood J."/>
            <person name="Rokhsar D."/>
            <person name="Stacey G."/>
            <person name="Shoemaker R."/>
            <person name="Jackson S."/>
        </authorList>
    </citation>
    <scope>NUCLEOTIDE SEQUENCE</scope>
    <source>
        <tissue evidence="2">Callus</tissue>
    </source>
</reference>
<protein>
    <submittedName>
        <fullName evidence="2 3">Uncharacterized protein</fullName>
    </submittedName>
</protein>
<feature type="region of interest" description="Disordered" evidence="1">
    <location>
        <begin position="52"/>
        <end position="87"/>
    </location>
</feature>
<evidence type="ECO:0000313" key="4">
    <source>
        <dbReference type="Proteomes" id="UP000008827"/>
    </source>
</evidence>
<evidence type="ECO:0000313" key="2">
    <source>
        <dbReference type="EMBL" id="KRH35312.1"/>
    </source>
</evidence>
<name>A0A0R0HXY9_SOYBN</name>
<dbReference type="Proteomes" id="UP000008827">
    <property type="component" value="Chromosome 10"/>
</dbReference>
<keyword evidence="4" id="KW-1185">Reference proteome</keyword>